<dbReference type="Gene3D" id="3.40.50.1820">
    <property type="entry name" value="alpha/beta hydrolase"/>
    <property type="match status" value="1"/>
</dbReference>
<evidence type="ECO:0008006" key="6">
    <source>
        <dbReference type="Google" id="ProtNLM"/>
    </source>
</evidence>
<organism evidence="4 5">
    <name type="scientific">Colletotrichum melonis</name>
    <dbReference type="NCBI Taxonomy" id="1209925"/>
    <lineage>
        <taxon>Eukaryota</taxon>
        <taxon>Fungi</taxon>
        <taxon>Dikarya</taxon>
        <taxon>Ascomycota</taxon>
        <taxon>Pezizomycotina</taxon>
        <taxon>Sordariomycetes</taxon>
        <taxon>Hypocreomycetidae</taxon>
        <taxon>Glomerellales</taxon>
        <taxon>Glomerellaceae</taxon>
        <taxon>Colletotrichum</taxon>
        <taxon>Colletotrichum acutatum species complex</taxon>
    </lineage>
</organism>
<dbReference type="SUPFAM" id="SSF50998">
    <property type="entry name" value="Quinoprotein alcohol dehydrogenase-like"/>
    <property type="match status" value="1"/>
</dbReference>
<keyword evidence="1" id="KW-0677">Repeat</keyword>
<dbReference type="EMBL" id="MLGG01000024">
    <property type="protein sequence ID" value="KAK1455728.1"/>
    <property type="molecule type" value="Genomic_DNA"/>
</dbReference>
<dbReference type="InterPro" id="IPR054471">
    <property type="entry name" value="GPIID_WHD"/>
</dbReference>
<dbReference type="InterPro" id="IPR027417">
    <property type="entry name" value="P-loop_NTPase"/>
</dbReference>
<sequence length="1446" mass="163444">EEKPETSPETRSPSYSTAIVRPLLNKPHRHSAPTLFRGGWRRRPSSSVTGQAIATGVNSFKGPLGLNILFEPSETRVDFIFVHGLPGGSRKTWSLRPEDASTCWPEQWLPYEPGFKHVRVHSFGYDSDWSQIQHSAIRIRDFAESLLANIAHSQLLKKTRDVPIVFVAHSMGGLIIKQVPGLTDQDINEDFRHVCKDLALWSFHEAVPTAGFYIVDKESAVMGLQGERVEMIHADHRHVCKFHTTTDTNYRMLVDRFKTTIELVDQDCATRQNTQMKSIAKALNIPQSLQNDLLGVSEMCHRGTCQWITQNESFHRWLDFDIDHDDEDVDPLDTSKMNQKPPRFLWLNGAPGSGKSVVSGHVIEYLQSYNLDCSYFFFKNDAKATVTQMLLSLAYQMTECNFKARQNFLSMIQNGDEVNTQDHTVICNTLFLGRLFKIQYPQPYFWVIDALDECGKKSLVSLVQKFSKIEPSRLELHTGQEESMRDIAAYIRSRPRLSRLLDDNNSSETIVSSILERSRGIFLWASLMVDRLDSLYSLEDMHKAMDQVPSEMNGFYGKILEGIANSANVDKANCILRWVVCAPVPMKIDELKEAIRLDIGHTLLASTSGDIFAEICRNLVRTGHNSEINFMHQTVREYLTSGASNLYIDHRAGHAEIAAICLKFLNSQAFARHTTRRKNHGGVRQGSSSFAEYASLNFAYHLRHSQSKSSKLFSAFVDFINNKSLIWIEKISRLGKLAPFITSIQNLQRHLVRQLERSPPFDGQIQMVNTWVADLTRLVTIFGPTLIECPESIYAFMPALCPTSSVIHRTFAGASSQKVVSGFHVSWDERLSCVLFPSVVKSVASREQQLAVGLSNGTIRLLSTLTLEHLTTMEHGEAVRQLAFGNITNVLASLSPRKLILWDARCKRIWQKQIKSTAFSVSFNANDSKVFVTLKGNVKQAVLTFSTRDGEQLDSLCIIEDRSDSDSDDHHESLDRFCPEVVRFSPVLGYAAVTYRSSHLTLFDLNEEDKLERLFRIEKKGSEKLRPPQILDVVFNPAIESGLMAVAYQDGDIIVIHFDEDRWYQVGSVSLHSRVLASSPDGMILAAGDTEGGVSLFNFDSLQLLHRLELLEETVVGIIFSSNTLRLYDVRGRSCNVWEPSILLRQNATDDTSSDQDDIPDESNLQRSVTRPFDEAKFVTVLTPMGDDKHVLCGREDGSVSIHDVKDGQKIVEFNHHSASIRVVEWNPKVNLLRGEELWQNKTPPEPFSPSQLSTESSQWMQHPTDKSLLLLLEQSTVRPFRWDDLRSNASFSSISMVLPPGFKDTTLTNKWFSRVEFNTMVQAFHLQAENKNTFLLLTSSNIHTASKQVSVSCTVSSLLGSVKAILGITRSAVIFLTRGGWISSFSLKSFERAKSYTQHLFIPSFWRTGDLLIRTVSKDSVAIAYRDEIIIIQGFLDFDKKVEWQ</sequence>
<comment type="caution">
    <text evidence="4">The sequence shown here is derived from an EMBL/GenBank/DDBJ whole genome shotgun (WGS) entry which is preliminary data.</text>
</comment>
<dbReference type="Pfam" id="PF22939">
    <property type="entry name" value="WHD_GPIID"/>
    <property type="match status" value="1"/>
</dbReference>
<reference evidence="4 5" key="1">
    <citation type="submission" date="2016-10" db="EMBL/GenBank/DDBJ databases">
        <title>The genome sequence of Colletotrichum fioriniae PJ7.</title>
        <authorList>
            <person name="Baroncelli R."/>
        </authorList>
    </citation>
    <scope>NUCLEOTIDE SEQUENCE [LARGE SCALE GENOMIC DNA]</scope>
    <source>
        <strain evidence="4">Col 31</strain>
    </source>
</reference>
<proteinExistence type="predicted"/>
<dbReference type="InterPro" id="IPR001680">
    <property type="entry name" value="WD40_rpt"/>
</dbReference>
<protein>
    <recommendedName>
        <fullName evidence="6">GPI inositol-deacylase</fullName>
    </recommendedName>
</protein>
<dbReference type="InterPro" id="IPR011047">
    <property type="entry name" value="Quinoprotein_ADH-like_sf"/>
</dbReference>
<dbReference type="PANTHER" id="PTHR10039">
    <property type="entry name" value="AMELOGENIN"/>
    <property type="match status" value="1"/>
</dbReference>
<dbReference type="PANTHER" id="PTHR10039:SF16">
    <property type="entry name" value="GPI INOSITOL-DEACYLASE"/>
    <property type="match status" value="1"/>
</dbReference>
<evidence type="ECO:0000259" key="3">
    <source>
        <dbReference type="Pfam" id="PF24883"/>
    </source>
</evidence>
<dbReference type="Proteomes" id="UP001239795">
    <property type="component" value="Unassembled WGS sequence"/>
</dbReference>
<dbReference type="InterPro" id="IPR015943">
    <property type="entry name" value="WD40/YVTN_repeat-like_dom_sf"/>
</dbReference>
<evidence type="ECO:0000256" key="1">
    <source>
        <dbReference type="ARBA" id="ARBA00022737"/>
    </source>
</evidence>
<dbReference type="SUPFAM" id="SSF52540">
    <property type="entry name" value="P-loop containing nucleoside triphosphate hydrolases"/>
    <property type="match status" value="1"/>
</dbReference>
<dbReference type="Pfam" id="PF24883">
    <property type="entry name" value="NPHP3_N"/>
    <property type="match status" value="1"/>
</dbReference>
<feature type="domain" description="GPI inositol-deacylase winged helix" evidence="2">
    <location>
        <begin position="571"/>
        <end position="642"/>
    </location>
</feature>
<evidence type="ECO:0000259" key="2">
    <source>
        <dbReference type="Pfam" id="PF22939"/>
    </source>
</evidence>
<dbReference type="Gene3D" id="2.130.10.10">
    <property type="entry name" value="YVTN repeat-like/Quinoprotein amine dehydrogenase"/>
    <property type="match status" value="2"/>
</dbReference>
<feature type="domain" description="Nephrocystin 3-like N-terminal" evidence="3">
    <location>
        <begin position="303"/>
        <end position="468"/>
    </location>
</feature>
<dbReference type="InterPro" id="IPR056884">
    <property type="entry name" value="NPHP3-like_N"/>
</dbReference>
<dbReference type="SUPFAM" id="SSF53474">
    <property type="entry name" value="alpha/beta-Hydrolases"/>
    <property type="match status" value="1"/>
</dbReference>
<accession>A0AAI9UCA5</accession>
<gene>
    <name evidence="4" type="ORF">CMEL01_04488</name>
</gene>
<dbReference type="SMART" id="SM00320">
    <property type="entry name" value="WD40"/>
    <property type="match status" value="4"/>
</dbReference>
<evidence type="ECO:0000313" key="5">
    <source>
        <dbReference type="Proteomes" id="UP001239795"/>
    </source>
</evidence>
<keyword evidence="5" id="KW-1185">Reference proteome</keyword>
<dbReference type="Gene3D" id="3.40.50.300">
    <property type="entry name" value="P-loop containing nucleotide triphosphate hydrolases"/>
    <property type="match status" value="1"/>
</dbReference>
<evidence type="ECO:0000313" key="4">
    <source>
        <dbReference type="EMBL" id="KAK1455728.1"/>
    </source>
</evidence>
<dbReference type="InterPro" id="IPR029058">
    <property type="entry name" value="AB_hydrolase_fold"/>
</dbReference>
<name>A0AAI9UCA5_9PEZI</name>
<feature type="non-terminal residue" evidence="4">
    <location>
        <position position="1"/>
    </location>
</feature>